<dbReference type="PROSITE" id="PS00973">
    <property type="entry name" value="USP_2"/>
    <property type="match status" value="1"/>
</dbReference>
<evidence type="ECO:0000313" key="4">
    <source>
        <dbReference type="RefSeq" id="XP_022098948.1"/>
    </source>
</evidence>
<dbReference type="Gene3D" id="3.90.70.10">
    <property type="entry name" value="Cysteine proteinases"/>
    <property type="match status" value="2"/>
</dbReference>
<dbReference type="GeneID" id="110983743"/>
<dbReference type="InterPro" id="IPR038765">
    <property type="entry name" value="Papain-like_cys_pep_sf"/>
</dbReference>
<dbReference type="PROSITE" id="PS00972">
    <property type="entry name" value="USP_1"/>
    <property type="match status" value="1"/>
</dbReference>
<feature type="region of interest" description="Disordered" evidence="1">
    <location>
        <begin position="561"/>
        <end position="586"/>
    </location>
</feature>
<feature type="region of interest" description="Disordered" evidence="1">
    <location>
        <begin position="1002"/>
        <end position="1022"/>
    </location>
</feature>
<feature type="region of interest" description="Disordered" evidence="1">
    <location>
        <begin position="614"/>
        <end position="657"/>
    </location>
</feature>
<dbReference type="GO" id="GO:0016579">
    <property type="term" value="P:protein deubiquitination"/>
    <property type="evidence" value="ECO:0007669"/>
    <property type="project" value="InterPro"/>
</dbReference>
<dbReference type="Pfam" id="PF21246">
    <property type="entry name" value="Usp38-like_N"/>
    <property type="match status" value="1"/>
</dbReference>
<dbReference type="PANTHER" id="PTHR24006">
    <property type="entry name" value="UBIQUITIN CARBOXYL-TERMINAL HYDROLASE"/>
    <property type="match status" value="1"/>
</dbReference>
<dbReference type="PANTHER" id="PTHR24006:SF908">
    <property type="entry name" value="DEUBIQUITINATING APOPTOTIC INHIBITOR, ISOFORM A"/>
    <property type="match status" value="1"/>
</dbReference>
<feature type="compositionally biased region" description="Polar residues" evidence="1">
    <location>
        <begin position="633"/>
        <end position="657"/>
    </location>
</feature>
<dbReference type="GO" id="GO:0005634">
    <property type="term" value="C:nucleus"/>
    <property type="evidence" value="ECO:0007669"/>
    <property type="project" value="TreeGrafter"/>
</dbReference>
<name>A0A8B7Z023_ACAPL</name>
<dbReference type="InterPro" id="IPR050164">
    <property type="entry name" value="Peptidase_C19"/>
</dbReference>
<dbReference type="InterPro" id="IPR028889">
    <property type="entry name" value="USP"/>
</dbReference>
<dbReference type="InterPro" id="IPR049407">
    <property type="entry name" value="Usp38-like_N"/>
</dbReference>
<evidence type="ECO:0000313" key="3">
    <source>
        <dbReference type="Proteomes" id="UP000694845"/>
    </source>
</evidence>
<dbReference type="Pfam" id="PF00443">
    <property type="entry name" value="UCH"/>
    <property type="match status" value="1"/>
</dbReference>
<feature type="region of interest" description="Disordered" evidence="1">
    <location>
        <begin position="924"/>
        <end position="958"/>
    </location>
</feature>
<dbReference type="SUPFAM" id="SSF54001">
    <property type="entry name" value="Cysteine proteinases"/>
    <property type="match status" value="1"/>
</dbReference>
<feature type="region of interest" description="Disordered" evidence="1">
    <location>
        <begin position="1131"/>
        <end position="1164"/>
    </location>
</feature>
<dbReference type="Proteomes" id="UP000694845">
    <property type="component" value="Unplaced"/>
</dbReference>
<proteinExistence type="predicted"/>
<dbReference type="OrthoDB" id="2420415at2759"/>
<dbReference type="AlphaFoldDB" id="A0A8B7Z023"/>
<dbReference type="InterPro" id="IPR001394">
    <property type="entry name" value="Peptidase_C19_UCH"/>
</dbReference>
<evidence type="ECO:0000259" key="2">
    <source>
        <dbReference type="PROSITE" id="PS50235"/>
    </source>
</evidence>
<feature type="compositionally biased region" description="Acidic residues" evidence="1">
    <location>
        <begin position="928"/>
        <end position="940"/>
    </location>
</feature>
<feature type="compositionally biased region" description="Basic and acidic residues" evidence="1">
    <location>
        <begin position="614"/>
        <end position="628"/>
    </location>
</feature>
<dbReference type="PROSITE" id="PS50235">
    <property type="entry name" value="USP_3"/>
    <property type="match status" value="1"/>
</dbReference>
<dbReference type="InterPro" id="IPR018200">
    <property type="entry name" value="USP_CS"/>
</dbReference>
<reference evidence="4" key="1">
    <citation type="submission" date="2025-08" db="UniProtKB">
        <authorList>
            <consortium name="RefSeq"/>
        </authorList>
    </citation>
    <scope>IDENTIFICATION</scope>
</reference>
<dbReference type="GO" id="GO:0004843">
    <property type="term" value="F:cysteine-type deubiquitinase activity"/>
    <property type="evidence" value="ECO:0007669"/>
    <property type="project" value="InterPro"/>
</dbReference>
<feature type="domain" description="USP" evidence="2">
    <location>
        <begin position="439"/>
        <end position="1068"/>
    </location>
</feature>
<feature type="compositionally biased region" description="Basic and acidic residues" evidence="1">
    <location>
        <begin position="562"/>
        <end position="571"/>
    </location>
</feature>
<dbReference type="RefSeq" id="XP_022098948.1">
    <property type="nucleotide sequence ID" value="XM_022243256.1"/>
</dbReference>
<organism evidence="3 4">
    <name type="scientific">Acanthaster planci</name>
    <name type="common">Crown-of-thorns starfish</name>
    <dbReference type="NCBI Taxonomy" id="133434"/>
    <lineage>
        <taxon>Eukaryota</taxon>
        <taxon>Metazoa</taxon>
        <taxon>Echinodermata</taxon>
        <taxon>Eleutherozoa</taxon>
        <taxon>Asterozoa</taxon>
        <taxon>Asteroidea</taxon>
        <taxon>Valvatacea</taxon>
        <taxon>Valvatida</taxon>
        <taxon>Acanthasteridae</taxon>
        <taxon>Acanthaster</taxon>
    </lineage>
</organism>
<protein>
    <submittedName>
        <fullName evidence="4">Ubiquitin carboxyl-terminal hydrolase 38-like isoform X1</fullName>
    </submittedName>
</protein>
<sequence length="1164" mass="130131">MDKILLGIAASTHSEAVKRAIIDRIINSASKAPPEDLVIAILDISSRWVTESDSDFMQQMGRQLFHAWAKHNQTIFEEFFNHQFLVGILRMDIPHPDRTVCFVHECLKMLQNRATAAKIIQMQAVALIRKHRDLLTLVEVSHLLLAFPDCLPKGTAAASLCIAAVENVSALQVAPSEAAMKANLEGMIHISAMLHHIWHDNMVTVLPSLAAVFNLISALPSSDRPNPSVALGALVQHVPVELIATVTKNAASDVSIVDERMTTALSRMIDWLSWPRILNIDRWIVSFLKNLALAQKFTMLINVTLASIEKVFVKLCFPIVRDSALPVLTHMQLSFQHSPEAFHKIVAHVPELMKRLKSENTPSSQDCSQKVAELVYCLMYHHAGYPDLYEPVLDALKDIPRPSEEAMRETLKLSAWTSGAPVNSAFSTRFLLRSETGKTGLVNLGNTCYMNSVLQALLMTSGFYEDIMACPVYNDQCVVARLQTVFAFLTHTQRAAYSPREFLIASRPPWFSPGTQQDCSEFLKYLLDRLDEEEKSIRKFEAQLQRTREWVEHMKRKNAKKLGRETGRIASEEEGDEGGPQIGDQKGIDICSRLDVDSSIKMDTSSNEIANKEEVRPIEQKEKNEQNRKIASGEQTQNERCNEVTMETSVSSPTRNTLTVSLSEVTRSEQGHPICFPTAQDNSAVTELMTVSGFNMQCDQASSNVKIKLPVTETKKTMPESPIGPSIVEQYFSGKSVTRIRCLTCNSISSRTEAFFDLPLAFPGSDTTSSMRGGESCTSKDEAGKSLGLAADRLAQEEITSGSKQWELNGGAAASTSAIKDFVTSPGQSGEGRDSSDASPSSLEELLVHYLTPELLTGDNQYHCGKCQCLRDAEKRIEISKAPKVLMLTLMRFSYDVKTQSRCKILADVWFPKILDLALHHPEREAGGDTEEDKPDEQDLCQDPPRSKRLRQNSENVAASESNRELKYRYVLYGVIVHSGLSSESGHYYCYARHSNFPHDVHKKSESKLKKEHESGDAKEQDGAQDLLPDQWFLFNDSRVSNSSYDSFGNVTKRFPKDTAYVLFYRQVPWESEEWSGCQTANEKPRHDLHVREMALKKNLQEAVTKDNAIYLKERELEARMMALRTSQGLESFSSNQRDFDDRNDPPSGCGGGGGGMEPPRLVF</sequence>
<evidence type="ECO:0000256" key="1">
    <source>
        <dbReference type="SAM" id="MobiDB-lite"/>
    </source>
</evidence>
<dbReference type="GO" id="GO:0005829">
    <property type="term" value="C:cytosol"/>
    <property type="evidence" value="ECO:0007669"/>
    <property type="project" value="TreeGrafter"/>
</dbReference>
<accession>A0A8B7Z023</accession>
<keyword evidence="3" id="KW-1185">Reference proteome</keyword>
<gene>
    <name evidence="4" type="primary">LOC110983743</name>
</gene>
<dbReference type="OMA" id="YKMCGRS"/>
<dbReference type="KEGG" id="aplc:110983743"/>